<evidence type="ECO:0000313" key="2">
    <source>
        <dbReference type="RefSeq" id="XP_017772000.1"/>
    </source>
</evidence>
<sequence>MQTIDMNPLYANVFNTFMVLHQQKNFEYFVQLIQGTLTTTDEAVRCFDCIFSIALENKVFKNSFVWLAEALQGANIKIGEFVMKGTVGRSQENCALIDAKITYTICQNSYSHTLRLQSGDVVGGFVTMP</sequence>
<reference evidence="2" key="1">
    <citation type="submission" date="2025-08" db="UniProtKB">
        <authorList>
            <consortium name="RefSeq"/>
        </authorList>
    </citation>
    <scope>IDENTIFICATION</scope>
    <source>
        <tissue evidence="2">Whole Larva</tissue>
    </source>
</reference>
<name>A0ABM1MBQ0_NICVS</name>
<keyword evidence="1" id="KW-1185">Reference proteome</keyword>
<gene>
    <name evidence="2" type="primary">LOC108559280</name>
</gene>
<evidence type="ECO:0000313" key="1">
    <source>
        <dbReference type="Proteomes" id="UP000695000"/>
    </source>
</evidence>
<dbReference type="RefSeq" id="XP_017772000.1">
    <property type="nucleotide sequence ID" value="XM_017916511.1"/>
</dbReference>
<dbReference type="GeneID" id="108559280"/>
<proteinExistence type="predicted"/>
<protein>
    <submittedName>
        <fullName evidence="2">Uncharacterized protein LOC108559280</fullName>
    </submittedName>
</protein>
<dbReference type="Proteomes" id="UP000695000">
    <property type="component" value="Unplaced"/>
</dbReference>
<accession>A0ABM1MBQ0</accession>
<organism evidence="1 2">
    <name type="scientific">Nicrophorus vespilloides</name>
    <name type="common">Boreal carrion beetle</name>
    <dbReference type="NCBI Taxonomy" id="110193"/>
    <lineage>
        <taxon>Eukaryota</taxon>
        <taxon>Metazoa</taxon>
        <taxon>Ecdysozoa</taxon>
        <taxon>Arthropoda</taxon>
        <taxon>Hexapoda</taxon>
        <taxon>Insecta</taxon>
        <taxon>Pterygota</taxon>
        <taxon>Neoptera</taxon>
        <taxon>Endopterygota</taxon>
        <taxon>Coleoptera</taxon>
        <taxon>Polyphaga</taxon>
        <taxon>Staphyliniformia</taxon>
        <taxon>Silphidae</taxon>
        <taxon>Nicrophorinae</taxon>
        <taxon>Nicrophorus</taxon>
    </lineage>
</organism>